<gene>
    <name evidence="12" type="primary">LOC101858436</name>
</gene>
<dbReference type="InterPro" id="IPR008979">
    <property type="entry name" value="Galactose-bd-like_sf"/>
</dbReference>
<dbReference type="InterPro" id="IPR048913">
    <property type="entry name" value="BetaGal_gal-bd"/>
</dbReference>
<evidence type="ECO:0000256" key="3">
    <source>
        <dbReference type="ARBA" id="ARBA00023295"/>
    </source>
</evidence>
<evidence type="ECO:0000259" key="9">
    <source>
        <dbReference type="Pfam" id="PF21317"/>
    </source>
</evidence>
<dbReference type="SUPFAM" id="SSF51445">
    <property type="entry name" value="(Trans)glycosidases"/>
    <property type="match status" value="1"/>
</dbReference>
<dbReference type="Pfam" id="PF21317">
    <property type="entry name" value="BetaGal_ABD_1"/>
    <property type="match status" value="1"/>
</dbReference>
<dbReference type="Proteomes" id="UP000694888">
    <property type="component" value="Unplaced"/>
</dbReference>
<feature type="region of interest" description="Disordered" evidence="6">
    <location>
        <begin position="642"/>
        <end position="668"/>
    </location>
</feature>
<dbReference type="PRINTS" id="PR00742">
    <property type="entry name" value="GLHYDRLASE35"/>
</dbReference>
<evidence type="ECO:0000256" key="4">
    <source>
        <dbReference type="RuleBase" id="RU000675"/>
    </source>
</evidence>
<dbReference type="Pfam" id="PF01301">
    <property type="entry name" value="Glyco_hydro_35"/>
    <property type="match status" value="1"/>
</dbReference>
<evidence type="ECO:0000313" key="12">
    <source>
        <dbReference type="RefSeq" id="XP_005106714.1"/>
    </source>
</evidence>
<dbReference type="InterPro" id="IPR017853">
    <property type="entry name" value="GH"/>
</dbReference>
<dbReference type="GeneID" id="101858436"/>
<accession>A0ABM0K1S2</accession>
<keyword evidence="7" id="KW-1133">Transmembrane helix</keyword>
<comment type="catalytic activity">
    <reaction evidence="4">
        <text>Hydrolysis of terminal non-reducing beta-D-galactose residues in beta-D-galactosides.</text>
        <dbReference type="EC" id="3.2.1.23"/>
    </reaction>
</comment>
<proteinExistence type="inferred from homology"/>
<evidence type="ECO:0000256" key="1">
    <source>
        <dbReference type="ARBA" id="ARBA00009809"/>
    </source>
</evidence>
<feature type="domain" description="Glycoside hydrolase 35 catalytic" evidence="8">
    <location>
        <begin position="45"/>
        <end position="363"/>
    </location>
</feature>
<feature type="domain" description="Beta-galactosidase 1-like first all-beta" evidence="9">
    <location>
        <begin position="410"/>
        <end position="520"/>
    </location>
</feature>
<evidence type="ECO:0000256" key="2">
    <source>
        <dbReference type="ARBA" id="ARBA00022801"/>
    </source>
</evidence>
<name>A0ABM0K1S2_APLCA</name>
<dbReference type="EC" id="3.2.1.23" evidence="4"/>
<dbReference type="PIRSF" id="PIRSF006336">
    <property type="entry name" value="B-gal"/>
    <property type="match status" value="1"/>
</dbReference>
<feature type="domain" description="Beta-galactosidase galactose-binding" evidence="10">
    <location>
        <begin position="553"/>
        <end position="612"/>
    </location>
</feature>
<evidence type="ECO:0000259" key="8">
    <source>
        <dbReference type="Pfam" id="PF01301"/>
    </source>
</evidence>
<evidence type="ECO:0000256" key="7">
    <source>
        <dbReference type="SAM" id="Phobius"/>
    </source>
</evidence>
<dbReference type="Gene3D" id="3.20.20.80">
    <property type="entry name" value="Glycosidases"/>
    <property type="match status" value="1"/>
</dbReference>
<dbReference type="Pfam" id="PF21467">
    <property type="entry name" value="BetaGal_gal-bd"/>
    <property type="match status" value="1"/>
</dbReference>
<keyword evidence="11" id="KW-1185">Reference proteome</keyword>
<dbReference type="InterPro" id="IPR031330">
    <property type="entry name" value="Gly_Hdrlase_35_cat"/>
</dbReference>
<sequence length="668" mass="75587">MIEKMATTITITFIIQLVVAVGLLFPGSFQLENKRKFEIDYANNTFLKDGQPFRYISGSFHYSRVHPYYWKDRLMKMRAGGLNTVQGYVPWNVHETKPGEFYWDGFSDLPKFLSLAQESDMLVLLRLGPYICGEWEYGGFPAWLLSKDSNMILRTSDPSYMKWVDKWFTELLTTIKPFLYNNGGPVIMVQIENEYGSYFACDRSYGVMLRDKVTSILGNEVVIYTTDGCNLRDVFCGKVDQVYPSIDFGADLDPSSCFQALRFYQPKGPLINSEYYTGWLDHWGSPHSTRGTTQVSKSLDKILALDANVNMYMFIGGTNFGFWNGANYKPYQPVPTSYDYDAPLTEAGDVTLKYYAIRDIISKYVKLPPIPIPPNTNKTKYGKIPMEFVSTVQDALHVLTPEGPFKAKYPVPMEKINFYSGFILYRSILTEDYKKPVTLNIHSVRDRAMVMVNSVPFGILDREGASSVSIKGLKGQTVDILVENQGRIGFGYGMNFNLKGIISNVTVGDKVVTNWQIYPLHIENINQTVVSRMKSRSSQRQPFSSADSKLTTPSIYVGTVDIASPNQPTDTFLDPRPWGKGQAIVNNFNLGRYWPSRGPQVTLYVPKPVFNSHTSQNQLFLFELERAPCSTASNCSVTFTDVPYLDGPNKPDNKKDLPSLGYTGHNQH</sequence>
<evidence type="ECO:0000256" key="5">
    <source>
        <dbReference type="RuleBase" id="RU003679"/>
    </source>
</evidence>
<keyword evidence="2 4" id="KW-0378">Hydrolase</keyword>
<keyword evidence="7" id="KW-0812">Transmembrane</keyword>
<keyword evidence="3 4" id="KW-0326">Glycosidase</keyword>
<dbReference type="PROSITE" id="PS01182">
    <property type="entry name" value="GLYCOSYL_HYDROL_F35"/>
    <property type="match status" value="1"/>
</dbReference>
<keyword evidence="7" id="KW-0472">Membrane</keyword>
<evidence type="ECO:0000259" key="10">
    <source>
        <dbReference type="Pfam" id="PF21467"/>
    </source>
</evidence>
<dbReference type="PANTHER" id="PTHR23421">
    <property type="entry name" value="BETA-GALACTOSIDASE RELATED"/>
    <property type="match status" value="1"/>
</dbReference>
<dbReference type="SUPFAM" id="SSF49785">
    <property type="entry name" value="Galactose-binding domain-like"/>
    <property type="match status" value="1"/>
</dbReference>
<dbReference type="InterPro" id="IPR019801">
    <property type="entry name" value="Glyco_hydro_35_CS"/>
</dbReference>
<feature type="transmembrane region" description="Helical" evidence="7">
    <location>
        <begin position="6"/>
        <end position="26"/>
    </location>
</feature>
<dbReference type="RefSeq" id="XP_005106714.1">
    <property type="nucleotide sequence ID" value="XM_005106657.3"/>
</dbReference>
<evidence type="ECO:0000313" key="11">
    <source>
        <dbReference type="Proteomes" id="UP000694888"/>
    </source>
</evidence>
<protein>
    <recommendedName>
        <fullName evidence="4">Beta-galactosidase</fullName>
        <ecNumber evidence="4">3.2.1.23</ecNumber>
    </recommendedName>
</protein>
<dbReference type="InterPro" id="IPR048912">
    <property type="entry name" value="BetaGal1-like_ABD1"/>
</dbReference>
<organism evidence="11 12">
    <name type="scientific">Aplysia californica</name>
    <name type="common">California sea hare</name>
    <dbReference type="NCBI Taxonomy" id="6500"/>
    <lineage>
        <taxon>Eukaryota</taxon>
        <taxon>Metazoa</taxon>
        <taxon>Spiralia</taxon>
        <taxon>Lophotrochozoa</taxon>
        <taxon>Mollusca</taxon>
        <taxon>Gastropoda</taxon>
        <taxon>Heterobranchia</taxon>
        <taxon>Euthyneura</taxon>
        <taxon>Tectipleura</taxon>
        <taxon>Aplysiida</taxon>
        <taxon>Aplysioidea</taxon>
        <taxon>Aplysiidae</taxon>
        <taxon>Aplysia</taxon>
    </lineage>
</organism>
<dbReference type="Gene3D" id="2.60.120.260">
    <property type="entry name" value="Galactose-binding domain-like"/>
    <property type="match status" value="2"/>
</dbReference>
<dbReference type="InterPro" id="IPR026283">
    <property type="entry name" value="B-gal_1-like"/>
</dbReference>
<comment type="similarity">
    <text evidence="1 5">Belongs to the glycosyl hydrolase 35 family.</text>
</comment>
<reference evidence="12" key="1">
    <citation type="submission" date="2025-08" db="UniProtKB">
        <authorList>
            <consortium name="RefSeq"/>
        </authorList>
    </citation>
    <scope>IDENTIFICATION</scope>
</reference>
<evidence type="ECO:0000256" key="6">
    <source>
        <dbReference type="SAM" id="MobiDB-lite"/>
    </source>
</evidence>
<dbReference type="InterPro" id="IPR001944">
    <property type="entry name" value="Glycoside_Hdrlase_35"/>
</dbReference>